<dbReference type="PANTHER" id="PTHR34107:SF4">
    <property type="entry name" value="SLL1222 PROTEIN"/>
    <property type="match status" value="1"/>
</dbReference>
<reference evidence="2 3" key="1">
    <citation type="submission" date="2016-11" db="EMBL/GenBank/DDBJ databases">
        <authorList>
            <person name="Jaros S."/>
            <person name="Januszkiewicz K."/>
            <person name="Wedrychowicz H."/>
        </authorList>
    </citation>
    <scope>NUCLEOTIDE SEQUENCE [LARGE SCALE GENOMIC DNA]</scope>
    <source>
        <strain evidence="2 3">DSM 15480</strain>
    </source>
</reference>
<dbReference type="CDD" id="cd06260">
    <property type="entry name" value="DUF820-like"/>
    <property type="match status" value="1"/>
</dbReference>
<dbReference type="PROSITE" id="PS50943">
    <property type="entry name" value="HTH_CROC1"/>
    <property type="match status" value="1"/>
</dbReference>
<dbReference type="GO" id="GO:0003677">
    <property type="term" value="F:DNA binding"/>
    <property type="evidence" value="ECO:0007669"/>
    <property type="project" value="InterPro"/>
</dbReference>
<dbReference type="InterPro" id="IPR010982">
    <property type="entry name" value="Lambda_DNA-bd_dom_sf"/>
</dbReference>
<dbReference type="InterPro" id="IPR001387">
    <property type="entry name" value="Cro/C1-type_HTH"/>
</dbReference>
<accession>A0A1M6LD68</accession>
<dbReference type="Gene3D" id="1.10.260.40">
    <property type="entry name" value="lambda repressor-like DNA-binding domains"/>
    <property type="match status" value="1"/>
</dbReference>
<feature type="domain" description="HTH cro/C1-type" evidence="1">
    <location>
        <begin position="9"/>
        <end position="63"/>
    </location>
</feature>
<protein>
    <submittedName>
        <fullName evidence="2">Endonuclease, Uma2 family (Restriction endonuclease fold)</fullName>
    </submittedName>
</protein>
<dbReference type="InterPro" id="IPR011335">
    <property type="entry name" value="Restrct_endonuc-II-like"/>
</dbReference>
<name>A0A1M6LD68_9FIRM</name>
<dbReference type="PANTHER" id="PTHR34107">
    <property type="entry name" value="SLL0198 PROTEIN-RELATED"/>
    <property type="match status" value="1"/>
</dbReference>
<sequence length="271" mass="30746">MKSRFAENLSAIRRAWGFTQSEMSEKLGISRSAYACYEIGKRSPDLDMLYKISIVLHVSLNELMGQEDLEMPSVIREARAVYKAQPMEFSLEEYLQLPDFGDYELVEGKLVRRNAASDTHQELSLQLSMELFAFIKKKKGKCKVIPAPFCVVPSEADGIVLQPDISVICDLNLLRGGMCYGAPDLIMEIVSPGNASYDYFEKTRLYHKYGVKEYWIVNPETQQITIYNMQEGALAPVTKTFSQKVSSVALKGFTINIGRLLQEYNARYESE</sequence>
<dbReference type="EMBL" id="FQZY01000014">
    <property type="protein sequence ID" value="SHJ69181.1"/>
    <property type="molecule type" value="Genomic_DNA"/>
</dbReference>
<evidence type="ECO:0000313" key="2">
    <source>
        <dbReference type="EMBL" id="SHJ69181.1"/>
    </source>
</evidence>
<dbReference type="SUPFAM" id="SSF47413">
    <property type="entry name" value="lambda repressor-like DNA-binding domains"/>
    <property type="match status" value="1"/>
</dbReference>
<dbReference type="Proteomes" id="UP000184301">
    <property type="component" value="Unassembled WGS sequence"/>
</dbReference>
<keyword evidence="3" id="KW-1185">Reference proteome</keyword>
<dbReference type="GO" id="GO:0004519">
    <property type="term" value="F:endonuclease activity"/>
    <property type="evidence" value="ECO:0007669"/>
    <property type="project" value="UniProtKB-KW"/>
</dbReference>
<dbReference type="SMART" id="SM00530">
    <property type="entry name" value="HTH_XRE"/>
    <property type="match status" value="1"/>
</dbReference>
<evidence type="ECO:0000259" key="1">
    <source>
        <dbReference type="PROSITE" id="PS50943"/>
    </source>
</evidence>
<dbReference type="CDD" id="cd00093">
    <property type="entry name" value="HTH_XRE"/>
    <property type="match status" value="1"/>
</dbReference>
<dbReference type="AlphaFoldDB" id="A0A1M6LD68"/>
<dbReference type="Pfam" id="PF05685">
    <property type="entry name" value="Uma2"/>
    <property type="match status" value="1"/>
</dbReference>
<dbReference type="InterPro" id="IPR012296">
    <property type="entry name" value="Nuclease_put_TT1808"/>
</dbReference>
<gene>
    <name evidence="2" type="ORF">SAMN02745243_01156</name>
</gene>
<dbReference type="STRING" id="1121950.SAMN02745243_01156"/>
<dbReference type="InterPro" id="IPR008538">
    <property type="entry name" value="Uma2"/>
</dbReference>
<evidence type="ECO:0000313" key="3">
    <source>
        <dbReference type="Proteomes" id="UP000184301"/>
    </source>
</evidence>
<dbReference type="RefSeq" id="WP_073106720.1">
    <property type="nucleotide sequence ID" value="NZ_FQZY01000014.1"/>
</dbReference>
<keyword evidence="2" id="KW-0378">Hydrolase</keyword>
<dbReference type="SUPFAM" id="SSF52980">
    <property type="entry name" value="Restriction endonuclease-like"/>
    <property type="match status" value="1"/>
</dbReference>
<organism evidence="2 3">
    <name type="scientific">Hespellia stercorisuis DSM 15480</name>
    <dbReference type="NCBI Taxonomy" id="1121950"/>
    <lineage>
        <taxon>Bacteria</taxon>
        <taxon>Bacillati</taxon>
        <taxon>Bacillota</taxon>
        <taxon>Clostridia</taxon>
        <taxon>Lachnospirales</taxon>
        <taxon>Lachnospiraceae</taxon>
        <taxon>Hespellia</taxon>
    </lineage>
</organism>
<proteinExistence type="predicted"/>
<dbReference type="OrthoDB" id="9808428at2"/>
<dbReference type="Pfam" id="PF01381">
    <property type="entry name" value="HTH_3"/>
    <property type="match status" value="1"/>
</dbReference>
<dbReference type="Gene3D" id="3.90.1570.10">
    <property type="entry name" value="tt1808, chain A"/>
    <property type="match status" value="1"/>
</dbReference>
<keyword evidence="2" id="KW-0540">Nuclease</keyword>
<keyword evidence="2" id="KW-0255">Endonuclease</keyword>